<sequence length="95" mass="9821">MAMASNLVFLSSFTDTAIFTPSFNGTSNLELPPFAFLLRSPGASETASSLANATAVTLHLAIKTPATQGTVLYSRVAFGMNVGPHVAVSLLPVGH</sequence>
<evidence type="ECO:0000313" key="2">
    <source>
        <dbReference type="Proteomes" id="UP001157502"/>
    </source>
</evidence>
<accession>A0ACC2F7X5</accession>
<reference evidence="1" key="1">
    <citation type="submission" date="2021-05" db="EMBL/GenBank/DDBJ databases">
        <authorList>
            <person name="Pan Q."/>
            <person name="Jouanno E."/>
            <person name="Zahm M."/>
            <person name="Klopp C."/>
            <person name="Cabau C."/>
            <person name="Louis A."/>
            <person name="Berthelot C."/>
            <person name="Parey E."/>
            <person name="Roest Crollius H."/>
            <person name="Montfort J."/>
            <person name="Robinson-Rechavi M."/>
            <person name="Bouchez O."/>
            <person name="Lampietro C."/>
            <person name="Lopez Roques C."/>
            <person name="Donnadieu C."/>
            <person name="Postlethwait J."/>
            <person name="Bobe J."/>
            <person name="Dillon D."/>
            <person name="Chandos A."/>
            <person name="von Hippel F."/>
            <person name="Guiguen Y."/>
        </authorList>
    </citation>
    <scope>NUCLEOTIDE SEQUENCE</scope>
    <source>
        <strain evidence="1">YG-Jan2019</strain>
    </source>
</reference>
<dbReference type="Proteomes" id="UP001157502">
    <property type="component" value="Chromosome 32"/>
</dbReference>
<evidence type="ECO:0000313" key="1">
    <source>
        <dbReference type="EMBL" id="KAJ7987468.1"/>
    </source>
</evidence>
<proteinExistence type="predicted"/>
<organism evidence="1 2">
    <name type="scientific">Dallia pectoralis</name>
    <name type="common">Alaska blackfish</name>
    <dbReference type="NCBI Taxonomy" id="75939"/>
    <lineage>
        <taxon>Eukaryota</taxon>
        <taxon>Metazoa</taxon>
        <taxon>Chordata</taxon>
        <taxon>Craniata</taxon>
        <taxon>Vertebrata</taxon>
        <taxon>Euteleostomi</taxon>
        <taxon>Actinopterygii</taxon>
        <taxon>Neopterygii</taxon>
        <taxon>Teleostei</taxon>
        <taxon>Protacanthopterygii</taxon>
        <taxon>Esociformes</taxon>
        <taxon>Umbridae</taxon>
        <taxon>Dallia</taxon>
    </lineage>
</organism>
<keyword evidence="2" id="KW-1185">Reference proteome</keyword>
<gene>
    <name evidence="1" type="ORF">DPEC_G00326810</name>
</gene>
<protein>
    <submittedName>
        <fullName evidence="1">Uncharacterized protein</fullName>
    </submittedName>
</protein>
<dbReference type="EMBL" id="CM055759">
    <property type="protein sequence ID" value="KAJ7987468.1"/>
    <property type="molecule type" value="Genomic_DNA"/>
</dbReference>
<comment type="caution">
    <text evidence="1">The sequence shown here is derived from an EMBL/GenBank/DDBJ whole genome shotgun (WGS) entry which is preliminary data.</text>
</comment>
<name>A0ACC2F7X5_DALPE</name>